<evidence type="ECO:0000313" key="9">
    <source>
        <dbReference type="Proteomes" id="UP001353858"/>
    </source>
</evidence>
<dbReference type="EMBL" id="JARPUR010000007">
    <property type="protein sequence ID" value="KAK4872796.1"/>
    <property type="molecule type" value="Genomic_DNA"/>
</dbReference>
<feature type="transmembrane region" description="Helical" evidence="5">
    <location>
        <begin position="456"/>
        <end position="475"/>
    </location>
</feature>
<evidence type="ECO:0000313" key="8">
    <source>
        <dbReference type="EMBL" id="KAK4872796.1"/>
    </source>
</evidence>
<evidence type="ECO:0000259" key="7">
    <source>
        <dbReference type="PROSITE" id="PS50850"/>
    </source>
</evidence>
<sequence length="547" mass="61329">MSFNLTVLLNLQTTMAYDDVIPMLGNFGRYQKRIYLLLCLPAILCAFHKLSNMFLQAKPYHRCQLPSELPNATYDLNLNILNASFPYDATTAKYSSCSMLDNGNEVPCDGYIFDYSKYKSSIVIEWSLVCNRAYLTAIGDSIFMLGVLLGSVIFGDLSDRLGRRIIFFSSLVIQVIFGILMAIAPEFWSYSIFRLMVGSTTSGVFLVAYVIAMEMVGPKDRLIAGVVCQMFFSLGYMLVAFFAYFINEWRYLQIALTLPGVLFFSYWWFIPESPRWLLTKGRIEEAKKIVRTAAKENNVKIPEDDLHMLLSPDVKSLDSAEKSATVLDIFKHRSILKRSLVIFFDWMVNSMTYYGLSWNTNNLGGNDYINFVISGAVEIPAYAFLLLTLNRWGRKYILCGCMVTAGVALLMTMTVPNDHYWAIVTLAMIGKLSITASYGTVYIFSTEQFPTVIRNAALGVGSMCARIGSISAPLINLTSEAWKPFPLIIFGILALVGGTASLVLPETLNQTLPATMADIEAFGTPLKNVVEDEQKLKISDDDEKIKY</sequence>
<name>A0AAN7P2G5_9COLE</name>
<evidence type="ECO:0000256" key="3">
    <source>
        <dbReference type="ARBA" id="ARBA00022989"/>
    </source>
</evidence>
<feature type="transmembrane region" description="Helical" evidence="5">
    <location>
        <begin position="223"/>
        <end position="245"/>
    </location>
</feature>
<evidence type="ECO:0000256" key="5">
    <source>
        <dbReference type="SAM" id="Phobius"/>
    </source>
</evidence>
<dbReference type="InterPro" id="IPR005828">
    <property type="entry name" value="MFS_sugar_transport-like"/>
</dbReference>
<feature type="transmembrane region" description="Helical" evidence="5">
    <location>
        <begin position="420"/>
        <end position="444"/>
    </location>
</feature>
<keyword evidence="4 5" id="KW-0472">Membrane</keyword>
<dbReference type="InterPro" id="IPR036259">
    <property type="entry name" value="MFS_trans_sf"/>
</dbReference>
<keyword evidence="2 5" id="KW-0812">Transmembrane</keyword>
<dbReference type="CDD" id="cd17317">
    <property type="entry name" value="MFS_SLC22"/>
    <property type="match status" value="1"/>
</dbReference>
<keyword evidence="6" id="KW-0732">Signal</keyword>
<feature type="chain" id="PRO_5042930146" description="Major facilitator superfamily (MFS) profile domain-containing protein" evidence="6">
    <location>
        <begin position="17"/>
        <end position="547"/>
    </location>
</feature>
<feature type="transmembrane region" description="Helical" evidence="5">
    <location>
        <begin position="165"/>
        <end position="184"/>
    </location>
</feature>
<feature type="transmembrane region" description="Helical" evidence="5">
    <location>
        <begin position="368"/>
        <end position="389"/>
    </location>
</feature>
<evidence type="ECO:0000256" key="4">
    <source>
        <dbReference type="ARBA" id="ARBA00023136"/>
    </source>
</evidence>
<feature type="transmembrane region" description="Helical" evidence="5">
    <location>
        <begin position="396"/>
        <end position="414"/>
    </location>
</feature>
<feature type="domain" description="Major facilitator superfamily (MFS) profile" evidence="7">
    <location>
        <begin position="74"/>
        <end position="509"/>
    </location>
</feature>
<dbReference type="PROSITE" id="PS50850">
    <property type="entry name" value="MFS"/>
    <property type="match status" value="1"/>
</dbReference>
<dbReference type="InterPro" id="IPR020846">
    <property type="entry name" value="MFS_dom"/>
</dbReference>
<comment type="subcellular location">
    <subcellularLocation>
        <location evidence="1">Membrane</location>
        <topology evidence="1">Multi-pass membrane protein</topology>
    </subcellularLocation>
</comment>
<feature type="transmembrane region" description="Helical" evidence="5">
    <location>
        <begin position="251"/>
        <end position="270"/>
    </location>
</feature>
<dbReference type="SUPFAM" id="SSF103473">
    <property type="entry name" value="MFS general substrate transporter"/>
    <property type="match status" value="1"/>
</dbReference>
<dbReference type="GO" id="GO:0016020">
    <property type="term" value="C:membrane"/>
    <property type="evidence" value="ECO:0007669"/>
    <property type="project" value="UniProtKB-SubCell"/>
</dbReference>
<comment type="caution">
    <text evidence="8">The sequence shown here is derived from an EMBL/GenBank/DDBJ whole genome shotgun (WGS) entry which is preliminary data.</text>
</comment>
<feature type="signal peptide" evidence="6">
    <location>
        <begin position="1"/>
        <end position="16"/>
    </location>
</feature>
<dbReference type="Pfam" id="PF00083">
    <property type="entry name" value="Sugar_tr"/>
    <property type="match status" value="1"/>
</dbReference>
<feature type="transmembrane region" description="Helical" evidence="5">
    <location>
        <begin position="133"/>
        <end position="153"/>
    </location>
</feature>
<proteinExistence type="predicted"/>
<dbReference type="PANTHER" id="PTHR24064">
    <property type="entry name" value="SOLUTE CARRIER FAMILY 22 MEMBER"/>
    <property type="match status" value="1"/>
</dbReference>
<dbReference type="GO" id="GO:0022857">
    <property type="term" value="F:transmembrane transporter activity"/>
    <property type="evidence" value="ECO:0007669"/>
    <property type="project" value="InterPro"/>
</dbReference>
<evidence type="ECO:0000256" key="2">
    <source>
        <dbReference type="ARBA" id="ARBA00022692"/>
    </source>
</evidence>
<evidence type="ECO:0000256" key="1">
    <source>
        <dbReference type="ARBA" id="ARBA00004141"/>
    </source>
</evidence>
<accession>A0AAN7P2G5</accession>
<dbReference type="AlphaFoldDB" id="A0AAN7P2G5"/>
<evidence type="ECO:0000256" key="6">
    <source>
        <dbReference type="SAM" id="SignalP"/>
    </source>
</evidence>
<keyword evidence="9" id="KW-1185">Reference proteome</keyword>
<dbReference type="Proteomes" id="UP001353858">
    <property type="component" value="Unassembled WGS sequence"/>
</dbReference>
<gene>
    <name evidence="8" type="ORF">RN001_014825</name>
</gene>
<reference evidence="9" key="1">
    <citation type="submission" date="2023-01" db="EMBL/GenBank/DDBJ databases">
        <title>Key to firefly adult light organ development and bioluminescence: homeobox transcription factors regulate luciferase expression and transportation to peroxisome.</title>
        <authorList>
            <person name="Fu X."/>
        </authorList>
    </citation>
    <scope>NUCLEOTIDE SEQUENCE [LARGE SCALE GENOMIC DNA]</scope>
</reference>
<protein>
    <recommendedName>
        <fullName evidence="7">Major facilitator superfamily (MFS) profile domain-containing protein</fullName>
    </recommendedName>
</protein>
<feature type="transmembrane region" description="Helical" evidence="5">
    <location>
        <begin position="487"/>
        <end position="504"/>
    </location>
</feature>
<keyword evidence="3 5" id="KW-1133">Transmembrane helix</keyword>
<dbReference type="Gene3D" id="1.20.1250.20">
    <property type="entry name" value="MFS general substrate transporter like domains"/>
    <property type="match status" value="1"/>
</dbReference>
<feature type="transmembrane region" description="Helical" evidence="5">
    <location>
        <begin position="34"/>
        <end position="51"/>
    </location>
</feature>
<organism evidence="8 9">
    <name type="scientific">Aquatica leii</name>
    <dbReference type="NCBI Taxonomy" id="1421715"/>
    <lineage>
        <taxon>Eukaryota</taxon>
        <taxon>Metazoa</taxon>
        <taxon>Ecdysozoa</taxon>
        <taxon>Arthropoda</taxon>
        <taxon>Hexapoda</taxon>
        <taxon>Insecta</taxon>
        <taxon>Pterygota</taxon>
        <taxon>Neoptera</taxon>
        <taxon>Endopterygota</taxon>
        <taxon>Coleoptera</taxon>
        <taxon>Polyphaga</taxon>
        <taxon>Elateriformia</taxon>
        <taxon>Elateroidea</taxon>
        <taxon>Lampyridae</taxon>
        <taxon>Luciolinae</taxon>
        <taxon>Aquatica</taxon>
    </lineage>
</organism>
<feature type="transmembrane region" description="Helical" evidence="5">
    <location>
        <begin position="190"/>
        <end position="211"/>
    </location>
</feature>